<evidence type="ECO:0000313" key="4">
    <source>
        <dbReference type="Proteomes" id="UP000032702"/>
    </source>
</evidence>
<dbReference type="STRING" id="378806.STAUR_7940"/>
<gene>
    <name evidence="1" type="ordered locus">STAUR_7940</name>
    <name evidence="2" type="ORF">STIAU_3819</name>
</gene>
<reference evidence="1 3" key="2">
    <citation type="journal article" date="2011" name="Mol. Biol. Evol.">
        <title>Comparative genomic analysis of fruiting body formation in Myxococcales.</title>
        <authorList>
            <person name="Huntley S."/>
            <person name="Hamann N."/>
            <person name="Wegener-Feldbrugge S."/>
            <person name="Treuner-Lange A."/>
            <person name="Kube M."/>
            <person name="Reinhardt R."/>
            <person name="Klages S."/>
            <person name="Muller R."/>
            <person name="Ronning C.M."/>
            <person name="Nierman W.C."/>
            <person name="Sogaard-Andersen L."/>
        </authorList>
    </citation>
    <scope>NUCLEOTIDE SEQUENCE [LARGE SCALE GENOMIC DNA]</scope>
    <source>
        <strain evidence="1 3">DW4/3-1</strain>
    </source>
</reference>
<evidence type="ECO:0000313" key="3">
    <source>
        <dbReference type="Proteomes" id="UP000001351"/>
    </source>
</evidence>
<name>Q090W2_STIAD</name>
<dbReference type="KEGG" id="sur:STAUR_7940"/>
<dbReference type="HOGENOM" id="CLU_2345335_0_0_7"/>
<accession>Q090W2</accession>
<keyword evidence="3" id="KW-1185">Reference proteome</keyword>
<dbReference type="Proteomes" id="UP000032702">
    <property type="component" value="Unassembled WGS sequence"/>
</dbReference>
<proteinExistence type="predicted"/>
<dbReference type="Proteomes" id="UP000001351">
    <property type="component" value="Chromosome"/>
</dbReference>
<organism evidence="2 4">
    <name type="scientific">Stigmatella aurantiaca (strain DW4/3-1)</name>
    <dbReference type="NCBI Taxonomy" id="378806"/>
    <lineage>
        <taxon>Bacteria</taxon>
        <taxon>Pseudomonadati</taxon>
        <taxon>Myxococcota</taxon>
        <taxon>Myxococcia</taxon>
        <taxon>Myxococcales</taxon>
        <taxon>Cystobacterineae</taxon>
        <taxon>Archangiaceae</taxon>
        <taxon>Stigmatella</taxon>
    </lineage>
</organism>
<reference evidence="2 4" key="1">
    <citation type="submission" date="2006-04" db="EMBL/GenBank/DDBJ databases">
        <authorList>
            <person name="Nierman W.C."/>
        </authorList>
    </citation>
    <scope>NUCLEOTIDE SEQUENCE [LARGE SCALE GENOMIC DNA]</scope>
    <source>
        <strain evidence="2 4">DW4/3-1</strain>
    </source>
</reference>
<dbReference type="AlphaFoldDB" id="Q090W2"/>
<dbReference type="EMBL" id="CP002271">
    <property type="protein sequence ID" value="ADO75695.1"/>
    <property type="molecule type" value="Genomic_DNA"/>
</dbReference>
<dbReference type="EMBL" id="AAMD01000060">
    <property type="protein sequence ID" value="EAU66261.1"/>
    <property type="molecule type" value="Genomic_DNA"/>
</dbReference>
<sequence length="97" mass="10549">MDAAVLSSSAFAYTVYESPNHGFMEGGPPMEAWKFTHTASFIVVDTTYSGTSQTIFVQSSITPGTHTYLVPLTASHAYTIYVQPSGPIAYAYHFTLD</sequence>
<evidence type="ECO:0000313" key="2">
    <source>
        <dbReference type="EMBL" id="EAU66261.1"/>
    </source>
</evidence>
<evidence type="ECO:0000313" key="1">
    <source>
        <dbReference type="EMBL" id="ADO75695.1"/>
    </source>
</evidence>
<dbReference type="OrthoDB" id="9977185at2"/>
<protein>
    <submittedName>
        <fullName evidence="2">Uncharacterized protein</fullName>
    </submittedName>
</protein>